<accession>A0ABS4KWG8</accession>
<sequence>MIEELLPSGVTSSEAFDDAAPAPLFPAEAALMAGRRERRRLQFATARACARQALAGLGVGPVAVLPGPGGAPRWPSGVVGSITHCEGYRAAVVAPERVVAAVGIDAEPAGPLPSGVLGLIASPAERAALAALAAADASVPWERVFFSAKEAAYKAWYPATGIWLGFRDAELVLSPAGAFTAVLRPPVPSPVDPVYEGRWLVGRGLVVTAVTRGVPAVLPAARAVAFGSGRV</sequence>
<dbReference type="PANTHER" id="PTHR38096">
    <property type="entry name" value="ENTEROBACTIN SYNTHASE COMPONENT D"/>
    <property type="match status" value="1"/>
</dbReference>
<dbReference type="RefSeq" id="WP_189974361.1">
    <property type="nucleotide sequence ID" value="NZ_BMVL01000028.1"/>
</dbReference>
<proteinExistence type="predicted"/>
<keyword evidence="5" id="KW-1185">Reference proteome</keyword>
<dbReference type="Pfam" id="PF01648">
    <property type="entry name" value="ACPS"/>
    <property type="match status" value="1"/>
</dbReference>
<dbReference type="PANTHER" id="PTHR38096:SF1">
    <property type="entry name" value="ENTEROBACTIN SYNTHASE COMPONENT D"/>
    <property type="match status" value="1"/>
</dbReference>
<feature type="domain" description="4'-phosphopantetheinyl transferase N-terminal" evidence="3">
    <location>
        <begin position="28"/>
        <end position="94"/>
    </location>
</feature>
<gene>
    <name evidence="4" type="ORF">J2Z77_000127</name>
</gene>
<dbReference type="EMBL" id="JAGGLQ010000001">
    <property type="protein sequence ID" value="MBP2034343.1"/>
    <property type="molecule type" value="Genomic_DNA"/>
</dbReference>
<evidence type="ECO:0000313" key="5">
    <source>
        <dbReference type="Proteomes" id="UP001519310"/>
    </source>
</evidence>
<dbReference type="PRINTS" id="PR01399">
    <property type="entry name" value="ENTSNTHTASED"/>
</dbReference>
<protein>
    <submittedName>
        <fullName evidence="4">4'-phosphopantetheinyl transferase EntD</fullName>
    </submittedName>
</protein>
<dbReference type="InterPro" id="IPR003542">
    <property type="entry name" value="Enbac_synth_compD-like"/>
</dbReference>
<evidence type="ECO:0000256" key="1">
    <source>
        <dbReference type="ARBA" id="ARBA00022679"/>
    </source>
</evidence>
<dbReference type="InterPro" id="IPR041354">
    <property type="entry name" value="4PPT_N"/>
</dbReference>
<dbReference type="Proteomes" id="UP001519310">
    <property type="component" value="Unassembled WGS sequence"/>
</dbReference>
<name>A0ABS4KWG8_STRAV</name>
<dbReference type="SUPFAM" id="SSF56214">
    <property type="entry name" value="4'-phosphopantetheinyl transferase"/>
    <property type="match status" value="1"/>
</dbReference>
<feature type="domain" description="4'-phosphopantetheinyl transferase" evidence="2">
    <location>
        <begin position="101"/>
        <end position="183"/>
    </location>
</feature>
<dbReference type="GO" id="GO:0016740">
    <property type="term" value="F:transferase activity"/>
    <property type="evidence" value="ECO:0007669"/>
    <property type="project" value="UniProtKB-KW"/>
</dbReference>
<organism evidence="4 5">
    <name type="scientific">Streptomyces avidinii</name>
    <dbReference type="NCBI Taxonomy" id="1895"/>
    <lineage>
        <taxon>Bacteria</taxon>
        <taxon>Bacillati</taxon>
        <taxon>Actinomycetota</taxon>
        <taxon>Actinomycetes</taxon>
        <taxon>Kitasatosporales</taxon>
        <taxon>Streptomycetaceae</taxon>
        <taxon>Streptomyces</taxon>
    </lineage>
</organism>
<comment type="caution">
    <text evidence="4">The sequence shown here is derived from an EMBL/GenBank/DDBJ whole genome shotgun (WGS) entry which is preliminary data.</text>
</comment>
<dbReference type="Pfam" id="PF17837">
    <property type="entry name" value="4PPT_N"/>
    <property type="match status" value="1"/>
</dbReference>
<dbReference type="InterPro" id="IPR008278">
    <property type="entry name" value="4-PPantetheinyl_Trfase_dom"/>
</dbReference>
<evidence type="ECO:0000313" key="4">
    <source>
        <dbReference type="EMBL" id="MBP2034343.1"/>
    </source>
</evidence>
<dbReference type="Gene3D" id="3.90.470.20">
    <property type="entry name" value="4'-phosphopantetheinyl transferase domain"/>
    <property type="match status" value="1"/>
</dbReference>
<dbReference type="InterPro" id="IPR037143">
    <property type="entry name" value="4-PPantetheinyl_Trfase_dom_sf"/>
</dbReference>
<evidence type="ECO:0000259" key="3">
    <source>
        <dbReference type="Pfam" id="PF17837"/>
    </source>
</evidence>
<evidence type="ECO:0000259" key="2">
    <source>
        <dbReference type="Pfam" id="PF01648"/>
    </source>
</evidence>
<reference evidence="4 5" key="1">
    <citation type="submission" date="2021-03" db="EMBL/GenBank/DDBJ databases">
        <title>Genomic Encyclopedia of Type Strains, Phase IV (KMG-IV): sequencing the most valuable type-strain genomes for metagenomic binning, comparative biology and taxonomic classification.</title>
        <authorList>
            <person name="Goeker M."/>
        </authorList>
    </citation>
    <scope>NUCLEOTIDE SEQUENCE [LARGE SCALE GENOMIC DNA]</scope>
    <source>
        <strain evidence="4 5">DSM 40526</strain>
    </source>
</reference>
<keyword evidence="1 4" id="KW-0808">Transferase</keyword>